<organism evidence="1 2">
    <name type="scientific">Dallia pectoralis</name>
    <name type="common">Alaska blackfish</name>
    <dbReference type="NCBI Taxonomy" id="75939"/>
    <lineage>
        <taxon>Eukaryota</taxon>
        <taxon>Metazoa</taxon>
        <taxon>Chordata</taxon>
        <taxon>Craniata</taxon>
        <taxon>Vertebrata</taxon>
        <taxon>Euteleostomi</taxon>
        <taxon>Actinopterygii</taxon>
        <taxon>Neopterygii</taxon>
        <taxon>Teleostei</taxon>
        <taxon>Protacanthopterygii</taxon>
        <taxon>Esociformes</taxon>
        <taxon>Umbridae</taxon>
        <taxon>Dallia</taxon>
    </lineage>
</organism>
<keyword evidence="2" id="KW-1185">Reference proteome</keyword>
<evidence type="ECO:0000313" key="2">
    <source>
        <dbReference type="Proteomes" id="UP001157502"/>
    </source>
</evidence>
<name>A0ACC2FL73_DALPE</name>
<accession>A0ACC2FL73</accession>
<proteinExistence type="predicted"/>
<reference evidence="1" key="1">
    <citation type="submission" date="2021-05" db="EMBL/GenBank/DDBJ databases">
        <authorList>
            <person name="Pan Q."/>
            <person name="Jouanno E."/>
            <person name="Zahm M."/>
            <person name="Klopp C."/>
            <person name="Cabau C."/>
            <person name="Louis A."/>
            <person name="Berthelot C."/>
            <person name="Parey E."/>
            <person name="Roest Crollius H."/>
            <person name="Montfort J."/>
            <person name="Robinson-Rechavi M."/>
            <person name="Bouchez O."/>
            <person name="Lampietro C."/>
            <person name="Lopez Roques C."/>
            <person name="Donnadieu C."/>
            <person name="Postlethwait J."/>
            <person name="Bobe J."/>
            <person name="Dillon D."/>
            <person name="Chandos A."/>
            <person name="von Hippel F."/>
            <person name="Guiguen Y."/>
        </authorList>
    </citation>
    <scope>NUCLEOTIDE SEQUENCE</scope>
    <source>
        <strain evidence="1">YG-Jan2019</strain>
    </source>
</reference>
<sequence length="85" mass="10125">MRRCIGKSWKTSRSERESAGNGGYRNAWPWRQLVKKLQRDDWRSQITPTPSQQPAFQTLCPQEEYMSFLYMSVKCHSYPVLLCFF</sequence>
<comment type="caution">
    <text evidence="1">The sequence shown here is derived from an EMBL/GenBank/DDBJ whole genome shotgun (WGS) entry which is preliminary data.</text>
</comment>
<dbReference type="Proteomes" id="UP001157502">
    <property type="component" value="Chromosome 25"/>
</dbReference>
<dbReference type="EMBL" id="CM055752">
    <property type="protein sequence ID" value="KAJ7992082.1"/>
    <property type="molecule type" value="Genomic_DNA"/>
</dbReference>
<evidence type="ECO:0000313" key="1">
    <source>
        <dbReference type="EMBL" id="KAJ7992082.1"/>
    </source>
</evidence>
<gene>
    <name evidence="1" type="ORF">DPEC_G00274870</name>
</gene>
<protein>
    <submittedName>
        <fullName evidence="1">Uncharacterized protein</fullName>
    </submittedName>
</protein>